<keyword evidence="2" id="KW-1185">Reference proteome</keyword>
<evidence type="ECO:0000313" key="1">
    <source>
        <dbReference type="EMBL" id="GLS84274.1"/>
    </source>
</evidence>
<name>A0AA37WYA1_9GAMM</name>
<accession>A0AA37WYA1</accession>
<evidence type="ECO:0008006" key="3">
    <source>
        <dbReference type="Google" id="ProtNLM"/>
    </source>
</evidence>
<sequence>MKNHIIAALSIWLLSACGGSDDGDAVQPPINDNDQIEFIGETSGNLGQSLAIWASVEGQLSRNLSYQWRQTAGPQTFIADPKSPIAAATFNQTGNYGFEVTITDTSGNRITDEVMVSINNDAQSINVNRDHMVAQGNKVSLRLYSDALPSNVTWQQTGGPSVDLLLNADQTLATFDAPDVTSDTLLSFSVSAQVNGTTSEDSVHTLVTAEQGITTPYQVFEDRVARVYAYKQDSPYAANLPRCIYSNQIPEGFCNIEDIPLIGNGQSAPSLDDIMDKVIVSHDWMGENFEAFLTNYDSSGDLKRLLGATSAIVISYDVRPSFYWPGTAAIHLDPEDLWLTPEQRDTINEAPDYRADFGNELQFLMIWRYVKGQDYASRFRPREARSSRAMAELEPDLASLLYHELAHANDYLPPSVHASIQGPSLWDDIARRLNNGTIISDQISRDYPLASQQMLDLAAVRFAGQSPNATQKAYQPSDVTSFFEPDSATDFYSYSSTREDTAMMFEEAMMAHRYNIRRDVAVTNSPEVINSATVIVDWGQRGRVGEDKMQQRASATIAAFLPNLDANAVIAGLADPVPMRSGDSWIDNLNLSGVSSNARQLSSRMTPPLEWEPRIQVGRH</sequence>
<organism evidence="1 2">
    <name type="scientific">Paraferrimonas haliotis</name>
    <dbReference type="NCBI Taxonomy" id="2013866"/>
    <lineage>
        <taxon>Bacteria</taxon>
        <taxon>Pseudomonadati</taxon>
        <taxon>Pseudomonadota</taxon>
        <taxon>Gammaproteobacteria</taxon>
        <taxon>Alteromonadales</taxon>
        <taxon>Ferrimonadaceae</taxon>
        <taxon>Paraferrimonas</taxon>
    </lineage>
</organism>
<dbReference type="Proteomes" id="UP001157439">
    <property type="component" value="Unassembled WGS sequence"/>
</dbReference>
<proteinExistence type="predicted"/>
<reference evidence="1 2" key="1">
    <citation type="journal article" date="2014" name="Int. J. Syst. Evol. Microbiol.">
        <title>Complete genome sequence of Corynebacterium casei LMG S-19264T (=DSM 44701T), isolated from a smear-ripened cheese.</title>
        <authorList>
            <consortium name="US DOE Joint Genome Institute (JGI-PGF)"/>
            <person name="Walter F."/>
            <person name="Albersmeier A."/>
            <person name="Kalinowski J."/>
            <person name="Ruckert C."/>
        </authorList>
    </citation>
    <scope>NUCLEOTIDE SEQUENCE [LARGE SCALE GENOMIC DNA]</scope>
    <source>
        <strain evidence="1 2">NBRC 112785</strain>
    </source>
</reference>
<dbReference type="Gene3D" id="2.60.40.3010">
    <property type="match status" value="1"/>
</dbReference>
<evidence type="ECO:0000313" key="2">
    <source>
        <dbReference type="Proteomes" id="UP001157439"/>
    </source>
</evidence>
<dbReference type="AlphaFoldDB" id="A0AA37WYA1"/>
<dbReference type="Gene3D" id="2.60.40.10">
    <property type="entry name" value="Immunoglobulins"/>
    <property type="match status" value="1"/>
</dbReference>
<dbReference type="EMBL" id="BSPO01000003">
    <property type="protein sequence ID" value="GLS84274.1"/>
    <property type="molecule type" value="Genomic_DNA"/>
</dbReference>
<dbReference type="InterPro" id="IPR013783">
    <property type="entry name" value="Ig-like_fold"/>
</dbReference>
<dbReference type="RefSeq" id="WP_095498238.1">
    <property type="nucleotide sequence ID" value="NZ_BSPO01000003.1"/>
</dbReference>
<dbReference type="PROSITE" id="PS51257">
    <property type="entry name" value="PROKAR_LIPOPROTEIN"/>
    <property type="match status" value="1"/>
</dbReference>
<gene>
    <name evidence="1" type="ORF">GCM10007894_22510</name>
</gene>
<dbReference type="Pfam" id="PF22352">
    <property type="entry name" value="K319L-like_PKD"/>
    <property type="match status" value="1"/>
</dbReference>
<comment type="caution">
    <text evidence="1">The sequence shown here is derived from an EMBL/GenBank/DDBJ whole genome shotgun (WGS) entry which is preliminary data.</text>
</comment>
<protein>
    <recommendedName>
        <fullName evidence="3">Lipoprotein</fullName>
    </recommendedName>
</protein>